<feature type="compositionally biased region" description="Basic and acidic residues" evidence="6">
    <location>
        <begin position="171"/>
        <end position="185"/>
    </location>
</feature>
<evidence type="ECO:0000256" key="2">
    <source>
        <dbReference type="ARBA" id="ARBA00022491"/>
    </source>
</evidence>
<dbReference type="Proteomes" id="UP000799440">
    <property type="component" value="Unassembled WGS sequence"/>
</dbReference>
<dbReference type="Pfam" id="PF08598">
    <property type="entry name" value="Sds3"/>
    <property type="match status" value="1"/>
</dbReference>
<evidence type="ECO:0008006" key="9">
    <source>
        <dbReference type="Google" id="ProtNLM"/>
    </source>
</evidence>
<keyword evidence="2" id="KW-0678">Repressor</keyword>
<feature type="region of interest" description="Disordered" evidence="6">
    <location>
        <begin position="1"/>
        <end position="134"/>
    </location>
</feature>
<evidence type="ECO:0000313" key="7">
    <source>
        <dbReference type="EMBL" id="KAF2750848.1"/>
    </source>
</evidence>
<evidence type="ECO:0000256" key="4">
    <source>
        <dbReference type="ARBA" id="ARBA00023163"/>
    </source>
</evidence>
<feature type="compositionally biased region" description="Polar residues" evidence="6">
    <location>
        <begin position="87"/>
        <end position="96"/>
    </location>
</feature>
<feature type="compositionally biased region" description="Acidic residues" evidence="6">
    <location>
        <begin position="199"/>
        <end position="210"/>
    </location>
</feature>
<evidence type="ECO:0000256" key="1">
    <source>
        <dbReference type="ARBA" id="ARBA00004123"/>
    </source>
</evidence>
<feature type="region of interest" description="Disordered" evidence="6">
    <location>
        <begin position="670"/>
        <end position="695"/>
    </location>
</feature>
<evidence type="ECO:0000313" key="8">
    <source>
        <dbReference type="Proteomes" id="UP000799440"/>
    </source>
</evidence>
<dbReference type="EMBL" id="MU006563">
    <property type="protein sequence ID" value="KAF2750848.1"/>
    <property type="molecule type" value="Genomic_DNA"/>
</dbReference>
<protein>
    <recommendedName>
        <fullName evidence="9">Transcriptional regulatory protein DEP1</fullName>
    </recommendedName>
</protein>
<dbReference type="OrthoDB" id="20886at2759"/>
<dbReference type="GO" id="GO:0010468">
    <property type="term" value="P:regulation of gene expression"/>
    <property type="evidence" value="ECO:0007669"/>
    <property type="project" value="UniProtKB-ARBA"/>
</dbReference>
<gene>
    <name evidence="7" type="ORF">M011DRAFT_396191</name>
</gene>
<feature type="region of interest" description="Disordered" evidence="6">
    <location>
        <begin position="155"/>
        <end position="210"/>
    </location>
</feature>
<organism evidence="7 8">
    <name type="scientific">Sporormia fimetaria CBS 119925</name>
    <dbReference type="NCBI Taxonomy" id="1340428"/>
    <lineage>
        <taxon>Eukaryota</taxon>
        <taxon>Fungi</taxon>
        <taxon>Dikarya</taxon>
        <taxon>Ascomycota</taxon>
        <taxon>Pezizomycotina</taxon>
        <taxon>Dothideomycetes</taxon>
        <taxon>Pleosporomycetidae</taxon>
        <taxon>Pleosporales</taxon>
        <taxon>Sporormiaceae</taxon>
        <taxon>Sporormia</taxon>
    </lineage>
</organism>
<evidence type="ECO:0000256" key="3">
    <source>
        <dbReference type="ARBA" id="ARBA00023015"/>
    </source>
</evidence>
<dbReference type="GO" id="GO:0005654">
    <property type="term" value="C:nucleoplasm"/>
    <property type="evidence" value="ECO:0007669"/>
    <property type="project" value="UniProtKB-ARBA"/>
</dbReference>
<keyword evidence="5" id="KW-0539">Nucleus</keyword>
<dbReference type="PANTHER" id="PTHR21964">
    <property type="entry name" value="BREAST CANCER METASTASIS-SUPPRESSOR 1"/>
    <property type="match status" value="1"/>
</dbReference>
<dbReference type="AlphaFoldDB" id="A0A6A6VJQ6"/>
<keyword evidence="4" id="KW-0804">Transcription</keyword>
<feature type="region of interest" description="Disordered" evidence="6">
    <location>
        <begin position="573"/>
        <end position="592"/>
    </location>
</feature>
<feature type="compositionally biased region" description="Polar residues" evidence="6">
    <location>
        <begin position="121"/>
        <end position="133"/>
    </location>
</feature>
<reference evidence="7" key="1">
    <citation type="journal article" date="2020" name="Stud. Mycol.">
        <title>101 Dothideomycetes genomes: a test case for predicting lifestyles and emergence of pathogens.</title>
        <authorList>
            <person name="Haridas S."/>
            <person name="Albert R."/>
            <person name="Binder M."/>
            <person name="Bloem J."/>
            <person name="Labutti K."/>
            <person name="Salamov A."/>
            <person name="Andreopoulos B."/>
            <person name="Baker S."/>
            <person name="Barry K."/>
            <person name="Bills G."/>
            <person name="Bluhm B."/>
            <person name="Cannon C."/>
            <person name="Castanera R."/>
            <person name="Culley D."/>
            <person name="Daum C."/>
            <person name="Ezra D."/>
            <person name="Gonzalez J."/>
            <person name="Henrissat B."/>
            <person name="Kuo A."/>
            <person name="Liang C."/>
            <person name="Lipzen A."/>
            <person name="Lutzoni F."/>
            <person name="Magnuson J."/>
            <person name="Mondo S."/>
            <person name="Nolan M."/>
            <person name="Ohm R."/>
            <person name="Pangilinan J."/>
            <person name="Park H.-J."/>
            <person name="Ramirez L."/>
            <person name="Alfaro M."/>
            <person name="Sun H."/>
            <person name="Tritt A."/>
            <person name="Yoshinaga Y."/>
            <person name="Zwiers L.-H."/>
            <person name="Turgeon B."/>
            <person name="Goodwin S."/>
            <person name="Spatafora J."/>
            <person name="Crous P."/>
            <person name="Grigoriev I."/>
        </authorList>
    </citation>
    <scope>NUCLEOTIDE SEQUENCE</scope>
    <source>
        <strain evidence="7">CBS 119925</strain>
    </source>
</reference>
<dbReference type="InterPro" id="IPR013907">
    <property type="entry name" value="Sds3"/>
</dbReference>
<comment type="subcellular location">
    <subcellularLocation>
        <location evidence="1">Nucleus</location>
    </subcellularLocation>
</comment>
<accession>A0A6A6VJQ6</accession>
<name>A0A6A6VJQ6_9PLEO</name>
<feature type="compositionally biased region" description="Low complexity" evidence="6">
    <location>
        <begin position="577"/>
        <end position="588"/>
    </location>
</feature>
<keyword evidence="8" id="KW-1185">Reference proteome</keyword>
<keyword evidence="3" id="KW-0805">Transcription regulation</keyword>
<evidence type="ECO:0000256" key="5">
    <source>
        <dbReference type="ARBA" id="ARBA00023242"/>
    </source>
</evidence>
<evidence type="ECO:0000256" key="6">
    <source>
        <dbReference type="SAM" id="MobiDB-lite"/>
    </source>
</evidence>
<proteinExistence type="predicted"/>
<dbReference type="SMART" id="SM01401">
    <property type="entry name" value="Sds3"/>
    <property type="match status" value="1"/>
</dbReference>
<sequence length="695" mass="76524">MDDVEAAAMLSSIPNSGILASGPLPEDDTVTESRRPESRSSSLSELGDVSDDQYAPTPVAPAAAELTENDSEAETERLDNTPRRPQRTATAMSLASEQLYERTPSKLVHSIAADEDESAPASPTRTLQDSVNPASGSAALDALSFLAANEAVNLELAGKKRKRPSVEEDALDRPVTEPARKRSSTEKGLSLNGARADIEENAEDVDMEEELDQAEERLSVLNEEGAELETRQAEVASETVNELATVAKLAKVRKGRGRGKRKADNAVTVEAVMAEAHNGLGDADNDDEESPSLDEECKHRIAPDRKAAIDGLARIERKFKIFREKMCDEQLAQCERELEALKQPKCNHPEYLAAIQCVDERMTNKVAYEKQLMKHKLDCLDRQTIAQRHQLHSQYFQTVRDVREKILAECNRHMFDLRRGTRHFGRDEVEYGIRIPEKRSDQIRQQAAYNLEVSILSGIAKYVGFPAAPDVRPARQSEIDDDLRAMKITTRPPPQPVPHLRSYTRNTTADEVAAEEQFIEKTPWANPHHPAHQHQHYGAAMVAARPPNHQYQTPAGQRRMVDIHAPNGSASTIDALSNPPSSANAPPAQINGRMGESISPVLQMRRNPSDHMPYNETPGSMPRQFAGMTRDPYSGNAHVLSSPAGGMRPEEHQGPRWTPINGAPPMPPDARQGPLTQRNGIGPVNVGSNAGLFGR</sequence>